<evidence type="ECO:0000313" key="2">
    <source>
        <dbReference type="Proteomes" id="UP001433508"/>
    </source>
</evidence>
<organism evidence="1 2">
    <name type="scientific">Lipomyces kononenkoae</name>
    <name type="common">Yeast</name>
    <dbReference type="NCBI Taxonomy" id="34357"/>
    <lineage>
        <taxon>Eukaryota</taxon>
        <taxon>Fungi</taxon>
        <taxon>Dikarya</taxon>
        <taxon>Ascomycota</taxon>
        <taxon>Saccharomycotina</taxon>
        <taxon>Lipomycetes</taxon>
        <taxon>Lipomycetales</taxon>
        <taxon>Lipomycetaceae</taxon>
        <taxon>Lipomyces</taxon>
    </lineage>
</organism>
<name>A0ACC3TBK6_LIPKO</name>
<accession>A0ACC3TBK6</accession>
<dbReference type="Proteomes" id="UP001433508">
    <property type="component" value="Unassembled WGS sequence"/>
</dbReference>
<comment type="caution">
    <text evidence="1">The sequence shown here is derived from an EMBL/GenBank/DDBJ whole genome shotgun (WGS) entry which is preliminary data.</text>
</comment>
<proteinExistence type="predicted"/>
<dbReference type="EMBL" id="MU971335">
    <property type="protein sequence ID" value="KAK9241333.1"/>
    <property type="molecule type" value="Genomic_DNA"/>
</dbReference>
<keyword evidence="2" id="KW-1185">Reference proteome</keyword>
<evidence type="ECO:0000313" key="1">
    <source>
        <dbReference type="EMBL" id="KAK9241333.1"/>
    </source>
</evidence>
<sequence length="1155" mass="125948">MKSPSMSNRDGWQSRNHYLPHSQPHGGEQYRDGHISEEISHSSYIGEYRQPQSYQSYGRRPSEALPPSLAPISREQSSDYSKFDEDRIQPQPQQNSQNFLHEVQSNSQLSPGHVRRPSLATIDPLMSTSESHQVLSLEQYHRRQQQYHRGSMVVPLPALSQAQHSQRLQPHPYLQHGENTSMPPLAPLATRTPSYGRDFQLLAPVSPHKSPKSTISSPATRPALALESEVQRQDKALQLEVARHKSSIAALVSPPLSADRHRSPSVSSPLLSLQEPSTSQRQHAHCSPPNGTYEQEPQQSSIVEVSPQLPSIVVTGAPCAPAKSAVTLPEFSQQQDGQLEARNLRELKPKSTEGTEPLLVEPQDSLSSGHNNSAGIHSKKRKSNTVRDEIKSRKVSIKDIASRERFRPIAPAPSTDKRPAEKVSSAKSRTLPPCATSRPLRTLLPAQARASANATQMTDEVPSSRSVSAPLETTTVAVMSSASSSSPTSTTTTSGSSSSSPRSLSAVLGPTPPASTQLEVSKLANTRGLDHTTMQSTDKPFGALPELHPARPAALESSMRTSMNPSKSPAALSSVLLSKPLHASKPVHPSSDSAVADSSSNGMVATTVRNSVPSASMSAASPVAVPVGGDNSIASREQKDSTEPSAATSVTSEAAVVSAGKESTLPQLARPNEQAVDSCVSIRQQSSTVEPLGVEKNSESTSGHDSSSKSSVHVAVTDSKHTKTRNPHTVSTPPSEASASTAKGKFVKKMRMGPKSTSSPITVVPISRKRMAELGESEDSSSDEEGENHGPSTGLDIRSNKHERVDVDEGGESEDESLVHSVKREKRFHPDEASESKDSGIESKSSTVSGAVDNLAGDGRTKTKFEHNFSAETAFDELLAAGKNLRKALALTAPSTSEDRETSNAKKQLDFTEVALHNGREHITQLKISRDTREMCRQSWLRSVIKGRAELSSKQNNSILRLRQWLKWWWADIAARHSENQLQGSWGKRTQISKAWQAAYDVSASIVHARLRQCERVYELQYRCGWPALVLATMTTPALGPTQRMRKSHLERGCDATQISQKDWSEFIALAESRVNEIRNVVLNECGYDGIRRILEKAAVTKPFALQSLALFPPYSYAEDEETIVVMPRTMMRNTKVVFDKRKKSKNVDKKTRSK</sequence>
<reference evidence="2" key="1">
    <citation type="journal article" date="2024" name="Front. Bioeng. Biotechnol.">
        <title>Genome-scale model development and genomic sequencing of the oleaginous clade Lipomyces.</title>
        <authorList>
            <person name="Czajka J.J."/>
            <person name="Han Y."/>
            <person name="Kim J."/>
            <person name="Mondo S.J."/>
            <person name="Hofstad B.A."/>
            <person name="Robles A."/>
            <person name="Haridas S."/>
            <person name="Riley R."/>
            <person name="LaButti K."/>
            <person name="Pangilinan J."/>
            <person name="Andreopoulos W."/>
            <person name="Lipzen A."/>
            <person name="Yan J."/>
            <person name="Wang M."/>
            <person name="Ng V."/>
            <person name="Grigoriev I.V."/>
            <person name="Spatafora J.W."/>
            <person name="Magnuson J.K."/>
            <person name="Baker S.E."/>
            <person name="Pomraning K.R."/>
        </authorList>
    </citation>
    <scope>NUCLEOTIDE SEQUENCE [LARGE SCALE GENOMIC DNA]</scope>
    <source>
        <strain evidence="2">CBS 7786</strain>
    </source>
</reference>
<gene>
    <name evidence="1" type="ORF">V1525DRAFT_436646</name>
</gene>
<protein>
    <submittedName>
        <fullName evidence="1">Uncharacterized protein</fullName>
    </submittedName>
</protein>